<gene>
    <name evidence="19" type="primary">gltB</name>
    <name evidence="19" type="ORF">F4Y42_03790</name>
</gene>
<dbReference type="PANTHER" id="PTHR11938:SF133">
    <property type="entry name" value="GLUTAMATE SYNTHASE (NADH)"/>
    <property type="match status" value="1"/>
</dbReference>
<evidence type="ECO:0000256" key="7">
    <source>
        <dbReference type="ARBA" id="ARBA00022643"/>
    </source>
</evidence>
<keyword evidence="6" id="KW-0285">Flavoprotein</keyword>
<dbReference type="InterPro" id="IPR006982">
    <property type="entry name" value="Glu_synth_centr_N"/>
</dbReference>
<keyword evidence="5" id="KW-0028">Amino-acid biosynthesis</keyword>
<dbReference type="FunFam" id="3.60.20.10:FF:000001">
    <property type="entry name" value="Glutamate synthase, large subunit"/>
    <property type="match status" value="1"/>
</dbReference>
<dbReference type="SUPFAM" id="SSF51395">
    <property type="entry name" value="FMN-linked oxidoreductases"/>
    <property type="match status" value="1"/>
</dbReference>
<dbReference type="PANTHER" id="PTHR11938">
    <property type="entry name" value="FAD NADPH DEHYDROGENASE/OXIDOREDUCTASE"/>
    <property type="match status" value="1"/>
</dbReference>
<evidence type="ECO:0000256" key="15">
    <source>
        <dbReference type="ARBA" id="ARBA00023291"/>
    </source>
</evidence>
<evidence type="ECO:0000256" key="2">
    <source>
        <dbReference type="ARBA" id="ARBA00001927"/>
    </source>
</evidence>
<dbReference type="SUPFAM" id="SSF69336">
    <property type="entry name" value="Alpha subunit of glutamate synthase, C-terminal domain"/>
    <property type="match status" value="1"/>
</dbReference>
<keyword evidence="15" id="KW-0003">3Fe-4S</keyword>
<dbReference type="InterPro" id="IPR029055">
    <property type="entry name" value="Ntn_hydrolases_N"/>
</dbReference>
<dbReference type="NCBIfam" id="NF008730">
    <property type="entry name" value="PRK11750.1"/>
    <property type="match status" value="1"/>
</dbReference>
<dbReference type="SUPFAM" id="SSF56235">
    <property type="entry name" value="N-terminal nucleophile aminohydrolases (Ntn hydrolases)"/>
    <property type="match status" value="1"/>
</dbReference>
<name>A0A6B0YQS1_9CHLR</name>
<feature type="domain" description="Glutamine amidotransferase type-2" evidence="18">
    <location>
        <begin position="38"/>
        <end position="440"/>
    </location>
</feature>
<dbReference type="Gene3D" id="3.20.20.70">
    <property type="entry name" value="Aldolase class I"/>
    <property type="match status" value="2"/>
</dbReference>
<dbReference type="InterPro" id="IPR013785">
    <property type="entry name" value="Aldolase_TIM"/>
</dbReference>
<dbReference type="CDD" id="cd02808">
    <property type="entry name" value="GltS_FMN"/>
    <property type="match status" value="1"/>
</dbReference>
<comment type="pathway">
    <text evidence="16">Amino-acid biosynthesis.</text>
</comment>
<evidence type="ECO:0000259" key="17">
    <source>
        <dbReference type="PROSITE" id="PS50020"/>
    </source>
</evidence>
<keyword evidence="8" id="KW-0479">Metal-binding</keyword>
<dbReference type="InterPro" id="IPR017932">
    <property type="entry name" value="GATase_2_dom"/>
</dbReference>
<dbReference type="FunFam" id="3.20.20.70:FF:000053">
    <property type="entry name" value="Glutamate synthase large subunit"/>
    <property type="match status" value="1"/>
</dbReference>
<keyword evidence="7" id="KW-0288">FMN</keyword>
<comment type="caution">
    <text evidence="19">The sequence shown here is derived from an EMBL/GenBank/DDBJ whole genome shotgun (WGS) entry which is preliminary data.</text>
</comment>
<dbReference type="FunFam" id="3.20.20.70:FF:000031">
    <property type="entry name" value="Glutamate synthase 1 [NADH]"/>
    <property type="match status" value="1"/>
</dbReference>
<dbReference type="InterPro" id="IPR001202">
    <property type="entry name" value="WW_dom"/>
</dbReference>
<evidence type="ECO:0000256" key="3">
    <source>
        <dbReference type="ARBA" id="ARBA00001974"/>
    </source>
</evidence>
<dbReference type="EMBL" id="VXRG01000036">
    <property type="protein sequence ID" value="MXY92551.1"/>
    <property type="molecule type" value="Genomic_DNA"/>
</dbReference>
<dbReference type="PROSITE" id="PS50020">
    <property type="entry name" value="WW_DOMAIN_2"/>
    <property type="match status" value="1"/>
</dbReference>
<keyword evidence="12" id="KW-0408">Iron</keyword>
<evidence type="ECO:0000256" key="5">
    <source>
        <dbReference type="ARBA" id="ARBA00022605"/>
    </source>
</evidence>
<feature type="domain" description="WW" evidence="17">
    <location>
        <begin position="341"/>
        <end position="376"/>
    </location>
</feature>
<evidence type="ECO:0000313" key="19">
    <source>
        <dbReference type="EMBL" id="MXY92551.1"/>
    </source>
</evidence>
<dbReference type="Pfam" id="PF00310">
    <property type="entry name" value="GATase_2"/>
    <property type="match status" value="1"/>
</dbReference>
<dbReference type="InterPro" id="IPR002932">
    <property type="entry name" value="Glu_synthdom"/>
</dbReference>
<evidence type="ECO:0000256" key="1">
    <source>
        <dbReference type="ARBA" id="ARBA00001917"/>
    </source>
</evidence>
<dbReference type="CDD" id="cd00982">
    <property type="entry name" value="gltB_C"/>
    <property type="match status" value="1"/>
</dbReference>
<organism evidence="19">
    <name type="scientific">Caldilineaceae bacterium SB0664_bin_27</name>
    <dbReference type="NCBI Taxonomy" id="2605260"/>
    <lineage>
        <taxon>Bacteria</taxon>
        <taxon>Bacillati</taxon>
        <taxon>Chloroflexota</taxon>
        <taxon>Caldilineae</taxon>
        <taxon>Caldilineales</taxon>
        <taxon>Caldilineaceae</taxon>
    </lineage>
</organism>
<dbReference type="GO" id="GO:0051538">
    <property type="term" value="F:3 iron, 4 sulfur cluster binding"/>
    <property type="evidence" value="ECO:0007669"/>
    <property type="project" value="UniProtKB-KW"/>
</dbReference>
<dbReference type="Pfam" id="PF01493">
    <property type="entry name" value="GXGXG"/>
    <property type="match status" value="1"/>
</dbReference>
<evidence type="ECO:0000256" key="4">
    <source>
        <dbReference type="ARBA" id="ARBA00009716"/>
    </source>
</evidence>
<evidence type="ECO:0000256" key="16">
    <source>
        <dbReference type="ARBA" id="ARBA00029440"/>
    </source>
</evidence>
<evidence type="ECO:0000256" key="11">
    <source>
        <dbReference type="ARBA" id="ARBA00023002"/>
    </source>
</evidence>
<comment type="cofactor">
    <cofactor evidence="2">
        <name>[3Fe-4S] cluster</name>
        <dbReference type="ChEBI" id="CHEBI:21137"/>
    </cofactor>
</comment>
<dbReference type="Gene3D" id="3.60.20.10">
    <property type="entry name" value="Glutamine Phosphoribosylpyrophosphate, subunit 1, domain 1"/>
    <property type="match status" value="1"/>
</dbReference>
<comment type="similarity">
    <text evidence="4">Belongs to the glutamate synthase family.</text>
</comment>
<dbReference type="GO" id="GO:0004355">
    <property type="term" value="F:glutamate synthase (NADPH) activity"/>
    <property type="evidence" value="ECO:0007669"/>
    <property type="project" value="UniProtKB-EC"/>
</dbReference>
<keyword evidence="10" id="KW-0315">Glutamine amidotransferase</keyword>
<dbReference type="PROSITE" id="PS51278">
    <property type="entry name" value="GATASE_TYPE_2"/>
    <property type="match status" value="1"/>
</dbReference>
<protein>
    <submittedName>
        <fullName evidence="19">Glutamate synthase large subunit</fullName>
        <ecNumber evidence="19">1.4.1.13</ecNumber>
    </submittedName>
</protein>
<evidence type="ECO:0000259" key="18">
    <source>
        <dbReference type="PROSITE" id="PS51278"/>
    </source>
</evidence>
<evidence type="ECO:0000256" key="8">
    <source>
        <dbReference type="ARBA" id="ARBA00022723"/>
    </source>
</evidence>
<dbReference type="GO" id="GO:0019676">
    <property type="term" value="P:ammonia assimilation cycle"/>
    <property type="evidence" value="ECO:0007669"/>
    <property type="project" value="TreeGrafter"/>
</dbReference>
<evidence type="ECO:0000256" key="6">
    <source>
        <dbReference type="ARBA" id="ARBA00022630"/>
    </source>
</evidence>
<dbReference type="Pfam" id="PF04898">
    <property type="entry name" value="Glu_syn_central"/>
    <property type="match status" value="1"/>
</dbReference>
<dbReference type="GO" id="GO:0046872">
    <property type="term" value="F:metal ion binding"/>
    <property type="evidence" value="ECO:0007669"/>
    <property type="project" value="UniProtKB-KW"/>
</dbReference>
<evidence type="ECO:0000256" key="10">
    <source>
        <dbReference type="ARBA" id="ARBA00022962"/>
    </source>
</evidence>
<keyword evidence="14" id="KW-0314">Glutamate biosynthesis</keyword>
<dbReference type="GO" id="GO:0006537">
    <property type="term" value="P:glutamate biosynthetic process"/>
    <property type="evidence" value="ECO:0007669"/>
    <property type="project" value="UniProtKB-KW"/>
</dbReference>
<dbReference type="InterPro" id="IPR050711">
    <property type="entry name" value="ET-N_metabolism_enzyme"/>
</dbReference>
<proteinExistence type="inferred from homology"/>
<evidence type="ECO:0000256" key="12">
    <source>
        <dbReference type="ARBA" id="ARBA00023004"/>
    </source>
</evidence>
<comment type="cofactor">
    <cofactor evidence="3">
        <name>FAD</name>
        <dbReference type="ChEBI" id="CHEBI:57692"/>
    </cofactor>
</comment>
<reference evidence="19" key="1">
    <citation type="submission" date="2019-09" db="EMBL/GenBank/DDBJ databases">
        <title>Characterisation of the sponge microbiome using genome-centric metagenomics.</title>
        <authorList>
            <person name="Engelberts J.P."/>
            <person name="Robbins S.J."/>
            <person name="De Goeij J.M."/>
            <person name="Aranda M."/>
            <person name="Bell S.C."/>
            <person name="Webster N.S."/>
        </authorList>
    </citation>
    <scope>NUCLEOTIDE SEQUENCE</scope>
    <source>
        <strain evidence="19">SB0664_bin_27</strain>
    </source>
</reference>
<dbReference type="FunFam" id="2.160.20.60:FF:000001">
    <property type="entry name" value="Glutamate synthase, large subunit"/>
    <property type="match status" value="1"/>
</dbReference>
<dbReference type="CDD" id="cd00713">
    <property type="entry name" value="GltS"/>
    <property type="match status" value="1"/>
</dbReference>
<evidence type="ECO:0000256" key="14">
    <source>
        <dbReference type="ARBA" id="ARBA00023164"/>
    </source>
</evidence>
<dbReference type="Gene3D" id="2.160.20.60">
    <property type="entry name" value="Glutamate synthase, alpha subunit, C-terminal domain"/>
    <property type="match status" value="1"/>
</dbReference>
<keyword evidence="9" id="KW-0274">FAD</keyword>
<sequence>MSEKQPTPSCCHHPTLHPRTGLPAKQGLYDPRYEHDACGVGFVVNIKGQKSNAIVSQGLEVLLNLAHRGACGCEPNTGDGAGVLMQMPDKFMRKVAEEEGIDLPPEGDYAVGMIFLPPRGDYRFLCEQLFEKIVRSEGQTVLGWRTVPTQNTEIGHTARLGEPVVRQIFIGRNPERLTGNDDLSFERKLYVIRKQAENRIRYSQLREGDAFYVASLSSRTIVYKGMLMAPQVRGFYPDLLDGDMESALVVIHSRFSTNTFPSWERAHPYRYMIHNGEINTLRGNENWMYARQSHFESELFGDDIKKILPIIHDDGSDSAKFDETLEFLYLSGRSLPHAMMMMIPEPWSQHETMSDAKKAFYEYHSTMMEPWDGPASMVFTDGSIVGAVLDRNGLRPSRYCVTKDDMVVMASEVGVLPMEPDRILKKARLEPGRMFLVDTSQGRIISDEELKETMASAHPYREWLDEHLVSLDEIPEPEAEVPGVDHGTMLEQQQMFGYTFEQLRILLAPMATDGVEALGAMGNDTPAAALSNHSQLLYNYFKQLFAQVTNPPIDAIREELITATEVMMGTELNLLETKPENCRQLKLRQPIINNQELAKIRHIESSGAEGFRAKTLPILFDVNGGREGLDQALEELFQAATDAIEAGFNILILSDRGVGPGVAPIPALLATSGLHHHLIRHETRTQTALIVESGEPREVHHLALLIGFGATAVNPYLALETLDQMIQDRLLVNIDHETATYNYLKAAMKGVVKVLSKMGISTIQSYCGAQIFEALGLSQRLVDKYFTWTSSRVEGIGLKEIFSEIKVRHDRAYPVRLYAQSESNGHGLVEIMPEASAANGNGHGGQLLSPGGDYQWRKDGELHLFNPRTVHLLQKATRTNDYESFKAYTKDIDQMNKEWCNLRGLLEFDFEGSRSIPIEEVEPVEAICKRFKTGAMSYGSISKEAHETLAIAMNRIGGRSNTGEGGEDPARYILEPNGDSKNSAIKQVASARFGVTSNYLVNARELQIKMAQGAKPGEGGQLPGKKVYPWIAEVRHSTPGVGLISPPPHHDIYSIEDLAELIHDLKNSNHHARINVKLVSEVGVGTVAAGVAKGHADVILISGHDGGTGASPQTSIKHAGLPWELGVAETHQTLLINNLRSRVVVETDGQLKTGRDLAIAALLGAEEYGFATSPLVALGCIMMRVCHLDTCPVGVATQNPELRKMYTGDPQHVVNFMYFIAQELREYMAKLGFRTVNEMIGRTDRLQAPQSIGHWKAQGIDLTAILHRPDVPEDWGRYCQIDQDHGLDKALDNTTLLELCMPALENSVEDVKLAHEAKSGGGSGASLRRVKESLPIQNTNRVVGTITGSEITRRFGPAGLPEDTIQLHFSGAAGQSFGAFIPNGMTLELEGDGNDYFGKGLSGGKIIAYPPYGSTFKAEDNIIIGNVAFYGATSGEAYVRGMAGERFCVRNSGMHAVIEGVGDHGCEYMTGGRVVVLGRTGRNFAAGMSGGIAYVLDEKPVDGVHFDERVNLEMVEIGPLEDPEEIAEVREMIQRHYAYTNSEVAGRVLSDWETYLPKFVKVLPRDYKRMLQCLAEVEAAGLKGAEALMAAFERNSQDLAARVSGN</sequence>
<keyword evidence="11 19" id="KW-0560">Oxidoreductase</keyword>
<comment type="cofactor">
    <cofactor evidence="1">
        <name>FMN</name>
        <dbReference type="ChEBI" id="CHEBI:58210"/>
    </cofactor>
</comment>
<dbReference type="EC" id="1.4.1.13" evidence="19"/>
<dbReference type="InterPro" id="IPR036485">
    <property type="entry name" value="Glu_synth_asu_C_sf"/>
</dbReference>
<keyword evidence="13" id="KW-0411">Iron-sulfur</keyword>
<evidence type="ECO:0000256" key="13">
    <source>
        <dbReference type="ARBA" id="ARBA00023014"/>
    </source>
</evidence>
<accession>A0A6B0YQS1</accession>
<evidence type="ECO:0000256" key="9">
    <source>
        <dbReference type="ARBA" id="ARBA00022827"/>
    </source>
</evidence>
<dbReference type="Pfam" id="PF01645">
    <property type="entry name" value="Glu_synthase"/>
    <property type="match status" value="1"/>
</dbReference>
<dbReference type="InterPro" id="IPR002489">
    <property type="entry name" value="Glu_synth_asu_C"/>
</dbReference>